<dbReference type="Proteomes" id="UP001437256">
    <property type="component" value="Unassembled WGS sequence"/>
</dbReference>
<comment type="caution">
    <text evidence="2">The sequence shown here is derived from an EMBL/GenBank/DDBJ whole genome shotgun (WGS) entry which is preliminary data.</text>
</comment>
<proteinExistence type="predicted"/>
<evidence type="ECO:0000313" key="2">
    <source>
        <dbReference type="EMBL" id="KAL0066711.1"/>
    </source>
</evidence>
<dbReference type="EMBL" id="JBBXMP010000033">
    <property type="protein sequence ID" value="KAL0066711.1"/>
    <property type="molecule type" value="Genomic_DNA"/>
</dbReference>
<keyword evidence="3" id="KW-1185">Reference proteome</keyword>
<evidence type="ECO:0000256" key="1">
    <source>
        <dbReference type="SAM" id="Phobius"/>
    </source>
</evidence>
<accession>A0ABR2ZYB0</accession>
<feature type="transmembrane region" description="Helical" evidence="1">
    <location>
        <begin position="49"/>
        <end position="71"/>
    </location>
</feature>
<keyword evidence="1" id="KW-0472">Membrane</keyword>
<evidence type="ECO:0000313" key="3">
    <source>
        <dbReference type="Proteomes" id="UP001437256"/>
    </source>
</evidence>
<gene>
    <name evidence="2" type="ORF">AAF712_006316</name>
</gene>
<keyword evidence="1" id="KW-1133">Transmembrane helix</keyword>
<keyword evidence="1" id="KW-0812">Transmembrane</keyword>
<sequence>MAVWANTYISIGLVVIILGQFGIIIRSMFNVKAAYIDGAGCATTSIESEIFAAMYIYTMGVDFIVLVLTAYKTYINRKIARSGLVTLLFKDGLAYFAIAFLMNLIAVIFSLLDLNPVMALIADIPATTFATIAACRVVRRLNTYVTGAPQIL</sequence>
<organism evidence="2 3">
    <name type="scientific">Marasmius tenuissimus</name>
    <dbReference type="NCBI Taxonomy" id="585030"/>
    <lineage>
        <taxon>Eukaryota</taxon>
        <taxon>Fungi</taxon>
        <taxon>Dikarya</taxon>
        <taxon>Basidiomycota</taxon>
        <taxon>Agaricomycotina</taxon>
        <taxon>Agaricomycetes</taxon>
        <taxon>Agaricomycetidae</taxon>
        <taxon>Agaricales</taxon>
        <taxon>Marasmiineae</taxon>
        <taxon>Marasmiaceae</taxon>
        <taxon>Marasmius</taxon>
    </lineage>
</organism>
<feature type="transmembrane region" description="Helical" evidence="1">
    <location>
        <begin position="118"/>
        <end position="138"/>
    </location>
</feature>
<reference evidence="2 3" key="1">
    <citation type="submission" date="2024-05" db="EMBL/GenBank/DDBJ databases">
        <title>A draft genome resource for the thread blight pathogen Marasmius tenuissimus strain MS-2.</title>
        <authorList>
            <person name="Yulfo-Soto G.E."/>
            <person name="Baruah I.K."/>
            <person name="Amoako-Attah I."/>
            <person name="Bukari Y."/>
            <person name="Meinhardt L.W."/>
            <person name="Bailey B.A."/>
            <person name="Cohen S.P."/>
        </authorList>
    </citation>
    <scope>NUCLEOTIDE SEQUENCE [LARGE SCALE GENOMIC DNA]</scope>
    <source>
        <strain evidence="2 3">MS-2</strain>
    </source>
</reference>
<feature type="transmembrane region" description="Helical" evidence="1">
    <location>
        <begin position="92"/>
        <end position="112"/>
    </location>
</feature>
<name>A0ABR2ZYB0_9AGAR</name>
<feature type="transmembrane region" description="Helical" evidence="1">
    <location>
        <begin position="7"/>
        <end position="29"/>
    </location>
</feature>
<protein>
    <submittedName>
        <fullName evidence="2">Uncharacterized protein</fullName>
    </submittedName>
</protein>